<dbReference type="GO" id="GO:0008887">
    <property type="term" value="F:glycerate kinase activity"/>
    <property type="evidence" value="ECO:0007669"/>
    <property type="project" value="InterPro"/>
</dbReference>
<evidence type="ECO:0000313" key="5">
    <source>
        <dbReference type="Proteomes" id="UP000319852"/>
    </source>
</evidence>
<feature type="domain" description="MOFRL" evidence="2">
    <location>
        <begin position="345"/>
        <end position="452"/>
    </location>
</feature>
<proteinExistence type="predicted"/>
<name>A0A517MSZ0_9BACT</name>
<dbReference type="InterPro" id="IPR039760">
    <property type="entry name" value="MOFRL_protein"/>
</dbReference>
<sequence length="462" mass="48320">MNVPNRNESQLREDALAIWNAGVDAVRPAHLIPQWVEVVGETLLVGDLELSLADVERIAVIGFGKASAGMAAALEGVLGPQIAAAKQLGGWVNLPADCLLPTKWIHLHPARPAGVNEPTEEAVAGTREILNLVESLGPRDLCICLTSGGGSALLPMPIDGFSLADKIEITRELSASGATIQQINTVRRELSEVKGGGLLHACGAGQMISLILSDVLGDDLKTIASGPTVRCEPKPESAIATLEELGLAKSPLGQRAITAIRNQPRHVEQSKQCEVVNLVIGNNATAVDAAGVKAEQLGYSHAMTSAREPEGHAEEVGMHLGEMARTMRDSTGSNSTDPNSTGPDCLISGGEPVVKLVSEVVRGRGGRNQQLCLAALNKLEDWHGVSLISGGTDGEDGPTDAAGAIVTAGIVAKAKELELAPADYLLRNDAYTFFEQVGGLVKTGPTNTNVCDLRVVTVNQGR</sequence>
<feature type="region of interest" description="Disordered" evidence="1">
    <location>
        <begin position="327"/>
        <end position="347"/>
    </location>
</feature>
<feature type="domain" description="MOFRL-associated" evidence="3">
    <location>
        <begin position="15"/>
        <end position="249"/>
    </location>
</feature>
<dbReference type="Proteomes" id="UP000319852">
    <property type="component" value="Chromosome"/>
</dbReference>
<protein>
    <submittedName>
        <fullName evidence="4">Hydroxypyruvate reductase</fullName>
        <ecNumber evidence="4">1.1.1.81</ecNumber>
    </submittedName>
</protein>
<dbReference type="AlphaFoldDB" id="A0A517MSZ0"/>
<dbReference type="KEGG" id="amob:HG15A2_12700"/>
<feature type="compositionally biased region" description="Polar residues" evidence="1">
    <location>
        <begin position="329"/>
        <end position="342"/>
    </location>
</feature>
<dbReference type="SUPFAM" id="SSF82544">
    <property type="entry name" value="GckA/TtuD-like"/>
    <property type="match status" value="1"/>
</dbReference>
<dbReference type="OrthoDB" id="9766552at2"/>
<keyword evidence="4" id="KW-0670">Pyruvate</keyword>
<evidence type="ECO:0000259" key="3">
    <source>
        <dbReference type="Pfam" id="PF13660"/>
    </source>
</evidence>
<dbReference type="EMBL" id="CP036263">
    <property type="protein sequence ID" value="QDS98000.1"/>
    <property type="molecule type" value="Genomic_DNA"/>
</dbReference>
<evidence type="ECO:0000313" key="4">
    <source>
        <dbReference type="EMBL" id="QDS98000.1"/>
    </source>
</evidence>
<keyword evidence="5" id="KW-1185">Reference proteome</keyword>
<dbReference type="Pfam" id="PF13660">
    <property type="entry name" value="DUF4147"/>
    <property type="match status" value="1"/>
</dbReference>
<dbReference type="Gene3D" id="3.40.1480.10">
    <property type="entry name" value="MOFRL domain"/>
    <property type="match status" value="1"/>
</dbReference>
<organism evidence="4 5">
    <name type="scientific">Adhaeretor mobilis</name>
    <dbReference type="NCBI Taxonomy" id="1930276"/>
    <lineage>
        <taxon>Bacteria</taxon>
        <taxon>Pseudomonadati</taxon>
        <taxon>Planctomycetota</taxon>
        <taxon>Planctomycetia</taxon>
        <taxon>Pirellulales</taxon>
        <taxon>Lacipirellulaceae</taxon>
        <taxon>Adhaeretor</taxon>
    </lineage>
</organism>
<dbReference type="GO" id="GO:0005737">
    <property type="term" value="C:cytoplasm"/>
    <property type="evidence" value="ECO:0007669"/>
    <property type="project" value="TreeGrafter"/>
</dbReference>
<dbReference type="Gene3D" id="3.40.50.10180">
    <property type="entry name" value="Glycerate kinase, MOFRL-like N-terminal domain"/>
    <property type="match status" value="1"/>
</dbReference>
<dbReference type="GO" id="GO:0016618">
    <property type="term" value="F:hydroxypyruvate reductase [NAD(P)H] activity"/>
    <property type="evidence" value="ECO:0007669"/>
    <property type="project" value="UniProtKB-EC"/>
</dbReference>
<dbReference type="Pfam" id="PF05161">
    <property type="entry name" value="MOFRL"/>
    <property type="match status" value="1"/>
</dbReference>
<dbReference type="PANTHER" id="PTHR12227">
    <property type="entry name" value="GLYCERATE KINASE"/>
    <property type="match status" value="1"/>
</dbReference>
<evidence type="ECO:0000259" key="2">
    <source>
        <dbReference type="Pfam" id="PF05161"/>
    </source>
</evidence>
<dbReference type="EC" id="1.1.1.81" evidence="4"/>
<dbReference type="PANTHER" id="PTHR12227:SF0">
    <property type="entry name" value="GLYCERATE KINASE"/>
    <property type="match status" value="1"/>
</dbReference>
<gene>
    <name evidence="4" type="primary">ttuD</name>
    <name evidence="4" type="ORF">HG15A2_12700</name>
</gene>
<dbReference type="InterPro" id="IPR037035">
    <property type="entry name" value="GK-like_C_sf"/>
</dbReference>
<dbReference type="InterPro" id="IPR038614">
    <property type="entry name" value="GK_N_sf"/>
</dbReference>
<reference evidence="4 5" key="1">
    <citation type="submission" date="2019-02" db="EMBL/GenBank/DDBJ databases">
        <title>Deep-cultivation of Planctomycetes and their phenomic and genomic characterization uncovers novel biology.</title>
        <authorList>
            <person name="Wiegand S."/>
            <person name="Jogler M."/>
            <person name="Boedeker C."/>
            <person name="Pinto D."/>
            <person name="Vollmers J."/>
            <person name="Rivas-Marin E."/>
            <person name="Kohn T."/>
            <person name="Peeters S.H."/>
            <person name="Heuer A."/>
            <person name="Rast P."/>
            <person name="Oberbeckmann S."/>
            <person name="Bunk B."/>
            <person name="Jeske O."/>
            <person name="Meyerdierks A."/>
            <person name="Storesund J.E."/>
            <person name="Kallscheuer N."/>
            <person name="Luecker S."/>
            <person name="Lage O.M."/>
            <person name="Pohl T."/>
            <person name="Merkel B.J."/>
            <person name="Hornburger P."/>
            <person name="Mueller R.-W."/>
            <person name="Bruemmer F."/>
            <person name="Labrenz M."/>
            <person name="Spormann A.M."/>
            <person name="Op den Camp H."/>
            <person name="Overmann J."/>
            <person name="Amann R."/>
            <person name="Jetten M.S.M."/>
            <person name="Mascher T."/>
            <person name="Medema M.H."/>
            <person name="Devos D.P."/>
            <person name="Kaster A.-K."/>
            <person name="Ovreas L."/>
            <person name="Rohde M."/>
            <person name="Galperin M.Y."/>
            <person name="Jogler C."/>
        </authorList>
    </citation>
    <scope>NUCLEOTIDE SEQUENCE [LARGE SCALE GENOMIC DNA]</scope>
    <source>
        <strain evidence="4 5">HG15A2</strain>
    </source>
</reference>
<dbReference type="InterPro" id="IPR025286">
    <property type="entry name" value="MOFRL_assoc_dom"/>
</dbReference>
<keyword evidence="4" id="KW-0560">Oxidoreductase</keyword>
<dbReference type="InterPro" id="IPR007835">
    <property type="entry name" value="MOFRL"/>
</dbReference>
<dbReference type="FunFam" id="3.40.1480.10:FF:000002">
    <property type="entry name" value="Glycerate kinase"/>
    <property type="match status" value="1"/>
</dbReference>
<dbReference type="RefSeq" id="WP_145058829.1">
    <property type="nucleotide sequence ID" value="NZ_CP036263.1"/>
</dbReference>
<accession>A0A517MSZ0</accession>
<evidence type="ECO:0000256" key="1">
    <source>
        <dbReference type="SAM" id="MobiDB-lite"/>
    </source>
</evidence>